<organism evidence="1 2">
    <name type="scientific">Rhizobium calliandrae</name>
    <dbReference type="NCBI Taxonomy" id="1312182"/>
    <lineage>
        <taxon>Bacteria</taxon>
        <taxon>Pseudomonadati</taxon>
        <taxon>Pseudomonadota</taxon>
        <taxon>Alphaproteobacteria</taxon>
        <taxon>Hyphomicrobiales</taxon>
        <taxon>Rhizobiaceae</taxon>
        <taxon>Rhizobium/Agrobacterium group</taxon>
        <taxon>Rhizobium</taxon>
    </lineage>
</organism>
<dbReference type="Pfam" id="PF06169">
    <property type="entry name" value="DUF982"/>
    <property type="match status" value="1"/>
</dbReference>
<protein>
    <submittedName>
        <fullName evidence="1">DUF982 domain-containing protein</fullName>
    </submittedName>
</protein>
<dbReference type="EMBL" id="JARFYN010000055">
    <property type="protein sequence ID" value="MDL2409618.1"/>
    <property type="molecule type" value="Genomic_DNA"/>
</dbReference>
<accession>A0ABT7KLV1</accession>
<dbReference type="InterPro" id="IPR010385">
    <property type="entry name" value="DUF982"/>
</dbReference>
<keyword evidence="2" id="KW-1185">Reference proteome</keyword>
<dbReference type="Gene3D" id="6.10.250.730">
    <property type="match status" value="1"/>
</dbReference>
<comment type="caution">
    <text evidence="1">The sequence shown here is derived from an EMBL/GenBank/DDBJ whole genome shotgun (WGS) entry which is preliminary data.</text>
</comment>
<evidence type="ECO:0000313" key="2">
    <source>
        <dbReference type="Proteomes" id="UP001172630"/>
    </source>
</evidence>
<gene>
    <name evidence="1" type="ORF">PY650_29115</name>
</gene>
<evidence type="ECO:0000313" key="1">
    <source>
        <dbReference type="EMBL" id="MDL2409618.1"/>
    </source>
</evidence>
<sequence>MERDCFRHPVTILMGLGFPAEIQGVREAYAWLNEWPPSKRNPTHAIALNACRAALAGEIDVETARGTFVAFARRANLLAPDSEAVVAAGRVVRLTPFGKPEAVNRTGP</sequence>
<reference evidence="1" key="1">
    <citation type="submission" date="2023-06" db="EMBL/GenBank/DDBJ databases">
        <title>Phylogenetic Diversity of Rhizobium strains.</title>
        <authorList>
            <person name="Moura F.T."/>
            <person name="Helene L.C.F."/>
            <person name="Hungria M."/>
        </authorList>
    </citation>
    <scope>NUCLEOTIDE SEQUENCE</scope>
    <source>
        <strain evidence="1">CCGE524</strain>
    </source>
</reference>
<dbReference type="Proteomes" id="UP001172630">
    <property type="component" value="Unassembled WGS sequence"/>
</dbReference>
<dbReference type="RefSeq" id="WP_285883247.1">
    <property type="nucleotide sequence ID" value="NZ_JARFYN010000055.1"/>
</dbReference>
<name>A0ABT7KLV1_9HYPH</name>
<proteinExistence type="predicted"/>